<dbReference type="OrthoDB" id="427572at2759"/>
<feature type="compositionally biased region" description="Low complexity" evidence="1">
    <location>
        <begin position="135"/>
        <end position="149"/>
    </location>
</feature>
<evidence type="ECO:0008006" key="4">
    <source>
        <dbReference type="Google" id="ProtNLM"/>
    </source>
</evidence>
<dbReference type="EMBL" id="CAJNDS010002301">
    <property type="protein sequence ID" value="CAE7419756.1"/>
    <property type="molecule type" value="Genomic_DNA"/>
</dbReference>
<evidence type="ECO:0000313" key="3">
    <source>
        <dbReference type="Proteomes" id="UP000604046"/>
    </source>
</evidence>
<evidence type="ECO:0000256" key="1">
    <source>
        <dbReference type="SAM" id="MobiDB-lite"/>
    </source>
</evidence>
<dbReference type="InterPro" id="IPR009091">
    <property type="entry name" value="RCC1/BLIP-II"/>
</dbReference>
<proteinExistence type="predicted"/>
<feature type="region of interest" description="Disordered" evidence="1">
    <location>
        <begin position="242"/>
        <end position="295"/>
    </location>
</feature>
<organism evidence="2 3">
    <name type="scientific">Symbiodinium natans</name>
    <dbReference type="NCBI Taxonomy" id="878477"/>
    <lineage>
        <taxon>Eukaryota</taxon>
        <taxon>Sar</taxon>
        <taxon>Alveolata</taxon>
        <taxon>Dinophyceae</taxon>
        <taxon>Suessiales</taxon>
        <taxon>Symbiodiniaceae</taxon>
        <taxon>Symbiodinium</taxon>
    </lineage>
</organism>
<dbReference type="Gene3D" id="2.130.10.30">
    <property type="entry name" value="Regulator of chromosome condensation 1/beta-lactamase-inhibitor protein II"/>
    <property type="match status" value="2"/>
</dbReference>
<evidence type="ECO:0000313" key="2">
    <source>
        <dbReference type="EMBL" id="CAE7419756.1"/>
    </source>
</evidence>
<feature type="compositionally biased region" description="Basic residues" evidence="1">
    <location>
        <begin position="122"/>
        <end position="132"/>
    </location>
</feature>
<feature type="compositionally biased region" description="Low complexity" evidence="1">
    <location>
        <begin position="162"/>
        <end position="179"/>
    </location>
</feature>
<dbReference type="PANTHER" id="PTHR45982">
    <property type="entry name" value="REGULATOR OF CHROMOSOME CONDENSATION"/>
    <property type="match status" value="1"/>
</dbReference>
<name>A0A812R3N9_9DINO</name>
<dbReference type="SUPFAM" id="SSF50985">
    <property type="entry name" value="RCC1/BLIP-II"/>
    <property type="match status" value="1"/>
</dbReference>
<comment type="caution">
    <text evidence="2">The sequence shown here is derived from an EMBL/GenBank/DDBJ whole genome shotgun (WGS) entry which is preliminary data.</text>
</comment>
<protein>
    <recommendedName>
        <fullName evidence="4">E3 ubiquitin-protein ligase HERC2</fullName>
    </recommendedName>
</protein>
<gene>
    <name evidence="2" type="ORF">SNAT2548_LOCUS22824</name>
</gene>
<dbReference type="InterPro" id="IPR051553">
    <property type="entry name" value="Ran_GTPase-activating"/>
</dbReference>
<dbReference type="Proteomes" id="UP000604046">
    <property type="component" value="Unassembled WGS sequence"/>
</dbReference>
<feature type="region of interest" description="Disordered" evidence="1">
    <location>
        <begin position="121"/>
        <end position="220"/>
    </location>
</feature>
<dbReference type="PANTHER" id="PTHR45982:SF1">
    <property type="entry name" value="REGULATOR OF CHROMOSOME CONDENSATION"/>
    <property type="match status" value="1"/>
</dbReference>
<reference evidence="2" key="1">
    <citation type="submission" date="2021-02" db="EMBL/GenBank/DDBJ databases">
        <authorList>
            <person name="Dougan E. K."/>
            <person name="Rhodes N."/>
            <person name="Thang M."/>
            <person name="Chan C."/>
        </authorList>
    </citation>
    <scope>NUCLEOTIDE SEQUENCE</scope>
</reference>
<sequence>MEDTGGEHALGVLGSSFTSSMDVQSAQVRITTSTLDLDMPRAEMKSEAAPSLNMLLADINRKIDQIAGMESRLLPTKSFMESVAGSLAAHTTSLDSLCYAVEQIRAEGEFASRCSRISANKRNSHLSRRSSHKASPNLASLLPLPSSVPTPQDDAPALLNGSSSSYSKQSKVSKVSKVSIDPTPDRGLPVSRLSSSRAVPRAPPRNKKKLQSCASHASSSCEQMPSASAYGMMDELESFTAQQLMHKPRKSQPEGSISVEVGDGSGGEASVPKPKSGPAPKPAKPAADDADAADARIIGRPRAVTVKGEDKEGMLKNCRRLSLDELRENYNQVMARTSAKDGSPKATKTSDAVSPLGEFPEPWSISTALPCVSRILLSLVGILDFGEACCWRAFSRWAHGVCPVILVAVLAYASAQGVVEAYDAEASCFYFAGAILATFSLRRCGLQSLLNASENSLDDYASRAGFLKDWRKLSKRRLVEMLLLYGQMLVCKVAVSVLRDAGPWSGMDVVAHLSIAFMELQHLRFTMVACVQLHVCCGLELAIDSFGFRFFKDMDLEEALDEWNMLQATLRQVSGRLSGSILMLGLSCLGPLVLLAERALRDPDFVSASLDTALWIAWLYPPILQFLYVTARAASVTGRACRVAPLVNSWKFESQEEESEVSGMDPGRQYVVQYIMQSEAGFYMKGEEALSPGLEEGEEEDDDDEVGLRGYCLSRGPCWGKGKGKGMLMVVRRTMQGLDFRQPALGARLECALHATGLMAVSTLAVAINSEFLVDVIEEVVRSNGLPESFSAQKEALALDSRFRETPEVDNHVELASAIRFAMQDHTWALAKPWLVLSFSSVIYWYTSIVKSSGRWRGVFRQGIEDGDVVSAIVREVEVISHKLGRAFAAIGTDGSVVTWGHCANGGDSTSVKHELQDVQEIKATVGAFAAIRGDGKVVTWGNPDCGGDSTAVEALLEDVCFLQATYKAFAALRRDGKVVAWGSGSYGGDTEDIHCQLQGVRHVYSTTGAFAAVRHDGSVITWGSLSYGGNSDTVQDLLTDVTEIVGAARAFAAIKADGTVATWCCKLWPDFDAIVGGDSQAVQQQLNGVQQIVASAHAFAAIRSAGDVVTWGASSCGGNSEPVHQQLTNVKAIHANAFAFAALRSDGTVVTWGDSAYGGNSQTVQHRLQSVHDIAATGGSFAALTSDRTVVTWGSAEHGGDSSSVCEQLSNVQQLCPSLRAFAALRCDGSVITWGSAEYGGDSSTVQEQLHDVHRLDASMRAFVAVKGDGSLVTWGDLALGGTTNFMEHDYY</sequence>
<keyword evidence="3" id="KW-1185">Reference proteome</keyword>
<accession>A0A812R3N9</accession>